<evidence type="ECO:0000259" key="3">
    <source>
        <dbReference type="SMART" id="SM00560"/>
    </source>
</evidence>
<comment type="caution">
    <text evidence="4">The sequence shown here is derived from an EMBL/GenBank/DDBJ whole genome shotgun (WGS) entry which is preliminary data.</text>
</comment>
<dbReference type="EMBL" id="CAJNOQ010038252">
    <property type="protein sequence ID" value="CAF1611898.1"/>
    <property type="molecule type" value="Genomic_DNA"/>
</dbReference>
<sequence>ATTTTSTITTIATITTTTTNTITTITTVATATTSTIATITTIASTTTNIITTITTIATTTTSIITTFTTTVSTVTTTVQICTSSCVNTTIVSTSLVAFYTFDSVLTDSSGNGNTVNGTYSSFVTGYVNNAVSFVYANSERLTSSAVINLFNQSFTIDFWFYWTENSLSDYCLFGQCISSHTDLCLFLSIRKKALFFGFFNDDTPGNATIVVNKWYHAAFVYDYTNRIRYIYLNGVQDAIDTTTSYLLITQQPVNIGSSPIGGNVNTSVYYTGYIDHLMITQRAKTACEILQDATITVYYSFENSVIDSGPNKITGTISGTGTSFVTGGRVGTYALELSTAGSYFQTQSLTSLGITNQPFTIALWVRPTALSGVLIHISSQSNGML</sequence>
<keyword evidence="2" id="KW-1015">Disulfide bond</keyword>
<organism evidence="4 6">
    <name type="scientific">Didymodactylos carnosus</name>
    <dbReference type="NCBI Taxonomy" id="1234261"/>
    <lineage>
        <taxon>Eukaryota</taxon>
        <taxon>Metazoa</taxon>
        <taxon>Spiralia</taxon>
        <taxon>Gnathifera</taxon>
        <taxon>Rotifera</taxon>
        <taxon>Eurotatoria</taxon>
        <taxon>Bdelloidea</taxon>
        <taxon>Philodinida</taxon>
        <taxon>Philodinidae</taxon>
        <taxon>Didymodactylos</taxon>
    </lineage>
</organism>
<dbReference type="SMART" id="SM00560">
    <property type="entry name" value="LamGL"/>
    <property type="match status" value="1"/>
</dbReference>
<dbReference type="EMBL" id="CAJOBC010105031">
    <property type="protein sequence ID" value="CAF4495272.1"/>
    <property type="molecule type" value="Genomic_DNA"/>
</dbReference>
<dbReference type="Proteomes" id="UP000663829">
    <property type="component" value="Unassembled WGS sequence"/>
</dbReference>
<dbReference type="Pfam" id="PF13385">
    <property type="entry name" value="Laminin_G_3"/>
    <property type="match status" value="1"/>
</dbReference>
<evidence type="ECO:0000313" key="6">
    <source>
        <dbReference type="Proteomes" id="UP000663829"/>
    </source>
</evidence>
<protein>
    <recommendedName>
        <fullName evidence="3">LamG-like jellyroll fold domain-containing protein</fullName>
    </recommendedName>
</protein>
<keyword evidence="6" id="KW-1185">Reference proteome</keyword>
<dbReference type="AlphaFoldDB" id="A0A816BMR8"/>
<dbReference type="InterPro" id="IPR006558">
    <property type="entry name" value="LamG-like"/>
</dbReference>
<dbReference type="Gene3D" id="2.60.120.200">
    <property type="match status" value="2"/>
</dbReference>
<gene>
    <name evidence="4" type="ORF">GPM918_LOCUS43138</name>
    <name evidence="5" type="ORF">SRO942_LOCUS44545</name>
</gene>
<evidence type="ECO:0000313" key="4">
    <source>
        <dbReference type="EMBL" id="CAF1611898.1"/>
    </source>
</evidence>
<feature type="domain" description="LamG-like jellyroll fold" evidence="3">
    <location>
        <begin position="152"/>
        <end position="287"/>
    </location>
</feature>
<dbReference type="InterPro" id="IPR013320">
    <property type="entry name" value="ConA-like_dom_sf"/>
</dbReference>
<feature type="non-terminal residue" evidence="4">
    <location>
        <position position="1"/>
    </location>
</feature>
<dbReference type="OrthoDB" id="10027027at2759"/>
<evidence type="ECO:0000256" key="1">
    <source>
        <dbReference type="ARBA" id="ARBA00022729"/>
    </source>
</evidence>
<evidence type="ECO:0000313" key="5">
    <source>
        <dbReference type="EMBL" id="CAF4495272.1"/>
    </source>
</evidence>
<dbReference type="Proteomes" id="UP000681722">
    <property type="component" value="Unassembled WGS sequence"/>
</dbReference>
<name>A0A816BMR8_9BILA</name>
<proteinExistence type="predicted"/>
<dbReference type="SUPFAM" id="SSF49899">
    <property type="entry name" value="Concanavalin A-like lectins/glucanases"/>
    <property type="match status" value="2"/>
</dbReference>
<reference evidence="4" key="1">
    <citation type="submission" date="2021-02" db="EMBL/GenBank/DDBJ databases">
        <authorList>
            <person name="Nowell W R."/>
        </authorList>
    </citation>
    <scope>NUCLEOTIDE SEQUENCE</scope>
</reference>
<keyword evidence="1" id="KW-0732">Signal</keyword>
<evidence type="ECO:0000256" key="2">
    <source>
        <dbReference type="ARBA" id="ARBA00023157"/>
    </source>
</evidence>
<accession>A0A816BMR8</accession>